<dbReference type="InterPro" id="IPR000120">
    <property type="entry name" value="Amidase"/>
</dbReference>
<evidence type="ECO:0000313" key="12">
    <source>
        <dbReference type="Proteomes" id="UP000435187"/>
    </source>
</evidence>
<dbReference type="Gene3D" id="3.90.1300.10">
    <property type="entry name" value="Amidase signature (AS) domain"/>
    <property type="match status" value="1"/>
</dbReference>
<keyword evidence="5 8" id="KW-0648">Protein biosynthesis</keyword>
<keyword evidence="12" id="KW-1185">Reference proteome</keyword>
<feature type="active site" description="Charge relay system" evidence="8">
    <location>
        <position position="153"/>
    </location>
</feature>
<proteinExistence type="inferred from homology"/>
<dbReference type="GO" id="GO:0016740">
    <property type="term" value="F:transferase activity"/>
    <property type="evidence" value="ECO:0007669"/>
    <property type="project" value="UniProtKB-KW"/>
</dbReference>
<feature type="domain" description="Amidase" evidence="10">
    <location>
        <begin position="24"/>
        <end position="465"/>
    </location>
</feature>
<evidence type="ECO:0000256" key="3">
    <source>
        <dbReference type="ARBA" id="ARBA00022741"/>
    </source>
</evidence>
<evidence type="ECO:0000256" key="1">
    <source>
        <dbReference type="ARBA" id="ARBA00008069"/>
    </source>
</evidence>
<comment type="function">
    <text evidence="6 8">Allows the formation of correctly charged Gln-tRNA(Gln) through the transamidation of misacylated Glu-tRNA(Gln) in organisms which lack glutaminyl-tRNA synthetase. The reaction takes place in the presence of glutamine and ATP through an activated gamma-phospho-Glu-tRNA(Gln).</text>
</comment>
<dbReference type="GO" id="GO:0050567">
    <property type="term" value="F:glutaminyl-tRNA synthase (glutamine-hydrolyzing) activity"/>
    <property type="evidence" value="ECO:0007669"/>
    <property type="project" value="UniProtKB-UniRule"/>
</dbReference>
<dbReference type="GO" id="GO:0005524">
    <property type="term" value="F:ATP binding"/>
    <property type="evidence" value="ECO:0007669"/>
    <property type="project" value="UniProtKB-KW"/>
</dbReference>
<feature type="coiled-coil region" evidence="9">
    <location>
        <begin position="8"/>
        <end position="61"/>
    </location>
</feature>
<evidence type="ECO:0000313" key="11">
    <source>
        <dbReference type="EMBL" id="MRI66792.1"/>
    </source>
</evidence>
<evidence type="ECO:0000259" key="10">
    <source>
        <dbReference type="Pfam" id="PF01425"/>
    </source>
</evidence>
<dbReference type="EMBL" id="WJEE01000020">
    <property type="protein sequence ID" value="MRI66792.1"/>
    <property type="molecule type" value="Genomic_DNA"/>
</dbReference>
<dbReference type="HAMAP" id="MF_00120">
    <property type="entry name" value="GatA"/>
    <property type="match status" value="1"/>
</dbReference>
<sequence length="489" mass="53786">MSLFDYTLKELQEKLHNKEITVSDLVEASYNRINEVDDQVKAFLTLNEEEAKKQAKELDEKLGSDASILYGMPIGIKDNIVTKGLRTTCASQILDNLNDPLYDATVIQKLNRENTVNIGKLNMDEFAMGSSTENSSYENTRNPWNTDYVPGGSSGGSAAAVAAGEVFFSLGSDTGGSIRQPAAFCGVVGMKPTYGLVSRFGLVAFASSLDQIGPITRTVEDNAHLLQAIVGHDNMDSTSANVDVPNYSDAFKEDVKGLRIAVPKEYLQEGVDPEVKEAVLTALKQYEELGASWEEVSLPHSKYAVAAYYLLAASEASANLARFDGVRYGKRTEKNVDMIDMFKESRAEGFGDEVKRRIMLGTFALSSGYYDAYYKKAQKVRTLIKNDFEKIFDEYDVVIGPTTPTPAYKIGEKIDDPLTMYTDDVLTTPVNLAGLPGMSIPCGFSSEGLPIGLQIIGRHFDESTIYRTAYAYEQATDHHKKRPDLGGDR</sequence>
<dbReference type="NCBIfam" id="TIGR00132">
    <property type="entry name" value="gatA"/>
    <property type="match status" value="1"/>
</dbReference>
<dbReference type="GO" id="GO:0006412">
    <property type="term" value="P:translation"/>
    <property type="evidence" value="ECO:0007669"/>
    <property type="project" value="UniProtKB-UniRule"/>
</dbReference>
<keyword evidence="11" id="KW-0808">Transferase</keyword>
<evidence type="ECO:0000256" key="5">
    <source>
        <dbReference type="ARBA" id="ARBA00022917"/>
    </source>
</evidence>
<dbReference type="RefSeq" id="WP_153835459.1">
    <property type="nucleotide sequence ID" value="NZ_JBHUMW010000011.1"/>
</dbReference>
<gene>
    <name evidence="8 11" type="primary">gatA</name>
    <name evidence="11" type="ORF">GH885_10665</name>
</gene>
<keyword evidence="4 8" id="KW-0067">ATP-binding</keyword>
<dbReference type="InterPro" id="IPR023631">
    <property type="entry name" value="Amidase_dom"/>
</dbReference>
<keyword evidence="2 8" id="KW-0436">Ligase</keyword>
<reference evidence="11 12" key="1">
    <citation type="submission" date="2019-10" db="EMBL/GenBank/DDBJ databases">
        <title>Gracilibacillus salitolerans sp. nov., a moderate halophile isolated from a saline soil in northwest China.</title>
        <authorList>
            <person name="Gan L."/>
        </authorList>
    </citation>
    <scope>NUCLEOTIDE SEQUENCE [LARGE SCALE GENOMIC DNA]</scope>
    <source>
        <strain evidence="11 12">TP2-8</strain>
    </source>
</reference>
<keyword evidence="9" id="KW-0175">Coiled coil</keyword>
<comment type="subunit">
    <text evidence="8">Heterotrimer of A, B and C subunits.</text>
</comment>
<comment type="similarity">
    <text evidence="1 8">Belongs to the amidase family. GatA subfamily.</text>
</comment>
<organism evidence="11 12">
    <name type="scientific">Gracilibacillus thailandensis</name>
    <dbReference type="NCBI Taxonomy" id="563735"/>
    <lineage>
        <taxon>Bacteria</taxon>
        <taxon>Bacillati</taxon>
        <taxon>Bacillota</taxon>
        <taxon>Bacilli</taxon>
        <taxon>Bacillales</taxon>
        <taxon>Bacillaceae</taxon>
        <taxon>Gracilibacillus</taxon>
    </lineage>
</organism>
<dbReference type="EC" id="6.3.5.7" evidence="8"/>
<keyword evidence="3 8" id="KW-0547">Nucleotide-binding</keyword>
<dbReference type="Pfam" id="PF01425">
    <property type="entry name" value="Amidase"/>
    <property type="match status" value="1"/>
</dbReference>
<accession>A0A6N7R003</accession>
<dbReference type="GO" id="GO:0030956">
    <property type="term" value="C:glutamyl-tRNA(Gln) amidotransferase complex"/>
    <property type="evidence" value="ECO:0007669"/>
    <property type="project" value="InterPro"/>
</dbReference>
<evidence type="ECO:0000256" key="8">
    <source>
        <dbReference type="HAMAP-Rule" id="MF_00120"/>
    </source>
</evidence>
<feature type="active site" description="Acyl-ester intermediate" evidence="8">
    <location>
        <position position="177"/>
    </location>
</feature>
<evidence type="ECO:0000256" key="4">
    <source>
        <dbReference type="ARBA" id="ARBA00022840"/>
    </source>
</evidence>
<dbReference type="PANTHER" id="PTHR11895">
    <property type="entry name" value="TRANSAMIDASE"/>
    <property type="match status" value="1"/>
</dbReference>
<evidence type="ECO:0000256" key="7">
    <source>
        <dbReference type="ARBA" id="ARBA00047407"/>
    </source>
</evidence>
<comment type="catalytic activity">
    <reaction evidence="7 8">
        <text>L-glutamyl-tRNA(Gln) + L-glutamine + ATP + H2O = L-glutaminyl-tRNA(Gln) + L-glutamate + ADP + phosphate + H(+)</text>
        <dbReference type="Rhea" id="RHEA:17521"/>
        <dbReference type="Rhea" id="RHEA-COMP:9681"/>
        <dbReference type="Rhea" id="RHEA-COMP:9684"/>
        <dbReference type="ChEBI" id="CHEBI:15377"/>
        <dbReference type="ChEBI" id="CHEBI:15378"/>
        <dbReference type="ChEBI" id="CHEBI:29985"/>
        <dbReference type="ChEBI" id="CHEBI:30616"/>
        <dbReference type="ChEBI" id="CHEBI:43474"/>
        <dbReference type="ChEBI" id="CHEBI:58359"/>
        <dbReference type="ChEBI" id="CHEBI:78520"/>
        <dbReference type="ChEBI" id="CHEBI:78521"/>
        <dbReference type="ChEBI" id="CHEBI:456216"/>
        <dbReference type="EC" id="6.3.5.7"/>
    </reaction>
</comment>
<evidence type="ECO:0000256" key="6">
    <source>
        <dbReference type="ARBA" id="ARBA00025295"/>
    </source>
</evidence>
<dbReference type="InterPro" id="IPR004412">
    <property type="entry name" value="GatA"/>
</dbReference>
<dbReference type="AlphaFoldDB" id="A0A6N7R003"/>
<comment type="caution">
    <text evidence="11">The sequence shown here is derived from an EMBL/GenBank/DDBJ whole genome shotgun (WGS) entry which is preliminary data.</text>
</comment>
<dbReference type="InterPro" id="IPR020556">
    <property type="entry name" value="Amidase_CS"/>
</dbReference>
<dbReference type="PANTHER" id="PTHR11895:SF151">
    <property type="entry name" value="GLUTAMYL-TRNA(GLN) AMIDOTRANSFERASE SUBUNIT A"/>
    <property type="match status" value="1"/>
</dbReference>
<name>A0A6N7R003_9BACI</name>
<dbReference type="Proteomes" id="UP000435187">
    <property type="component" value="Unassembled WGS sequence"/>
</dbReference>
<evidence type="ECO:0000256" key="2">
    <source>
        <dbReference type="ARBA" id="ARBA00022598"/>
    </source>
</evidence>
<protein>
    <recommendedName>
        <fullName evidence="8">Glutamyl-tRNA(Gln) amidotransferase subunit A</fullName>
        <shortName evidence="8">Glu-ADT subunit A</shortName>
        <ecNumber evidence="8">6.3.5.7</ecNumber>
    </recommendedName>
</protein>
<dbReference type="InterPro" id="IPR036928">
    <property type="entry name" value="AS_sf"/>
</dbReference>
<evidence type="ECO:0000256" key="9">
    <source>
        <dbReference type="SAM" id="Coils"/>
    </source>
</evidence>
<dbReference type="PROSITE" id="PS00571">
    <property type="entry name" value="AMIDASES"/>
    <property type="match status" value="1"/>
</dbReference>
<feature type="active site" description="Charge relay system" evidence="8">
    <location>
        <position position="77"/>
    </location>
</feature>
<dbReference type="SUPFAM" id="SSF75304">
    <property type="entry name" value="Amidase signature (AS) enzymes"/>
    <property type="match status" value="1"/>
</dbReference>